<organism evidence="1 2">
    <name type="scientific">Actinocorallia aurantiaca</name>
    <dbReference type="NCBI Taxonomy" id="46204"/>
    <lineage>
        <taxon>Bacteria</taxon>
        <taxon>Bacillati</taxon>
        <taxon>Actinomycetota</taxon>
        <taxon>Actinomycetes</taxon>
        <taxon>Streptosporangiales</taxon>
        <taxon>Thermomonosporaceae</taxon>
        <taxon>Actinocorallia</taxon>
    </lineage>
</organism>
<name>A0ABP6GL41_9ACTN</name>
<keyword evidence="2" id="KW-1185">Reference proteome</keyword>
<protein>
    <submittedName>
        <fullName evidence="1">Uncharacterized protein</fullName>
    </submittedName>
</protein>
<dbReference type="Proteomes" id="UP001501842">
    <property type="component" value="Unassembled WGS sequence"/>
</dbReference>
<dbReference type="EMBL" id="BAAATZ010000007">
    <property type="protein sequence ID" value="GAA2724683.1"/>
    <property type="molecule type" value="Genomic_DNA"/>
</dbReference>
<accession>A0ABP6GL41</accession>
<sequence length="80" mass="8545">MDEDESREFIELNLVSACVGEGTPAFATISREPVVPFEWWSPVSAGAGGRFPAGSVAFEVWAECRGEMCVEVLVRPGGAP</sequence>
<gene>
    <name evidence="1" type="ORF">GCM10010439_22930</name>
</gene>
<evidence type="ECO:0000313" key="2">
    <source>
        <dbReference type="Proteomes" id="UP001501842"/>
    </source>
</evidence>
<reference evidence="2" key="1">
    <citation type="journal article" date="2019" name="Int. J. Syst. Evol. Microbiol.">
        <title>The Global Catalogue of Microorganisms (GCM) 10K type strain sequencing project: providing services to taxonomists for standard genome sequencing and annotation.</title>
        <authorList>
            <consortium name="The Broad Institute Genomics Platform"/>
            <consortium name="The Broad Institute Genome Sequencing Center for Infectious Disease"/>
            <person name="Wu L."/>
            <person name="Ma J."/>
        </authorList>
    </citation>
    <scope>NUCLEOTIDE SEQUENCE [LARGE SCALE GENOMIC DNA]</scope>
    <source>
        <strain evidence="2">JCM 8201</strain>
    </source>
</reference>
<comment type="caution">
    <text evidence="1">The sequence shown here is derived from an EMBL/GenBank/DDBJ whole genome shotgun (WGS) entry which is preliminary data.</text>
</comment>
<proteinExistence type="predicted"/>
<evidence type="ECO:0000313" key="1">
    <source>
        <dbReference type="EMBL" id="GAA2724683.1"/>
    </source>
</evidence>